<feature type="domain" description="Activator of Hsp90 ATPase homologue 1/2-like C-terminal" evidence="2">
    <location>
        <begin position="24"/>
        <end position="151"/>
    </location>
</feature>
<dbReference type="EMBL" id="FNGS01000005">
    <property type="protein sequence ID" value="SDM24533.1"/>
    <property type="molecule type" value="Genomic_DNA"/>
</dbReference>
<comment type="similarity">
    <text evidence="1">Belongs to the AHA1 family.</text>
</comment>
<dbReference type="AlphaFoldDB" id="A0A1G9RMN8"/>
<dbReference type="InterPro" id="IPR013538">
    <property type="entry name" value="ASHA1/2-like_C"/>
</dbReference>
<dbReference type="OrthoDB" id="118413at2"/>
<evidence type="ECO:0000259" key="2">
    <source>
        <dbReference type="Pfam" id="PF08327"/>
    </source>
</evidence>
<proteinExistence type="inferred from homology"/>
<dbReference type="RefSeq" id="WP_093203718.1">
    <property type="nucleotide sequence ID" value="NZ_FNGS01000005.1"/>
</dbReference>
<organism evidence="3 4">
    <name type="scientific">Siphonobacter aquaeclarae</name>
    <dbReference type="NCBI Taxonomy" id="563176"/>
    <lineage>
        <taxon>Bacteria</taxon>
        <taxon>Pseudomonadati</taxon>
        <taxon>Bacteroidota</taxon>
        <taxon>Cytophagia</taxon>
        <taxon>Cytophagales</taxon>
        <taxon>Cytophagaceae</taxon>
        <taxon>Siphonobacter</taxon>
    </lineage>
</organism>
<evidence type="ECO:0000256" key="1">
    <source>
        <dbReference type="ARBA" id="ARBA00006817"/>
    </source>
</evidence>
<accession>A0A1G9RMN8</accession>
<dbReference type="Gene3D" id="3.30.530.20">
    <property type="match status" value="1"/>
</dbReference>
<name>A0A1G9RMN8_9BACT</name>
<gene>
    <name evidence="3" type="ORF">SAMN04488090_2962</name>
</gene>
<evidence type="ECO:0000313" key="3">
    <source>
        <dbReference type="EMBL" id="SDM24533.1"/>
    </source>
</evidence>
<evidence type="ECO:0000313" key="4">
    <source>
        <dbReference type="Proteomes" id="UP000198901"/>
    </source>
</evidence>
<dbReference type="Proteomes" id="UP000198901">
    <property type="component" value="Unassembled WGS sequence"/>
</dbReference>
<protein>
    <submittedName>
        <fullName evidence="3">Uncharacterized conserved protein YndB, AHSA1/START domain</fullName>
    </submittedName>
</protein>
<dbReference type="STRING" id="563176.SAMN04488090_2962"/>
<dbReference type="Pfam" id="PF08327">
    <property type="entry name" value="AHSA1"/>
    <property type="match status" value="1"/>
</dbReference>
<sequence length="155" mass="17946">MTQKTTVEAAEGQHDLFINREFDLPLSLLFKAYSEPALLEQWMSTNVRKLENKAHGSWRFETTDPQGNIVFSAHGTIHTFLPDQKIIRTFEMDNAPFGVQLEILEFEAVTDRTSRLRMHTVYETVALRDQMLKLPFRQGLNMAHNRLQEIVSQLA</sequence>
<dbReference type="InterPro" id="IPR023393">
    <property type="entry name" value="START-like_dom_sf"/>
</dbReference>
<dbReference type="SUPFAM" id="SSF55961">
    <property type="entry name" value="Bet v1-like"/>
    <property type="match status" value="1"/>
</dbReference>
<reference evidence="3 4" key="1">
    <citation type="submission" date="2016-10" db="EMBL/GenBank/DDBJ databases">
        <authorList>
            <person name="de Groot N.N."/>
        </authorList>
    </citation>
    <scope>NUCLEOTIDE SEQUENCE [LARGE SCALE GENOMIC DNA]</scope>
    <source>
        <strain evidence="3 4">DSM 21668</strain>
    </source>
</reference>
<keyword evidence="4" id="KW-1185">Reference proteome</keyword>